<gene>
    <name evidence="1" type="ORF">UFOVP1155_52</name>
</gene>
<dbReference type="EMBL" id="LR797111">
    <property type="protein sequence ID" value="CAB4187676.1"/>
    <property type="molecule type" value="Genomic_DNA"/>
</dbReference>
<organism evidence="1">
    <name type="scientific">uncultured Caudovirales phage</name>
    <dbReference type="NCBI Taxonomy" id="2100421"/>
    <lineage>
        <taxon>Viruses</taxon>
        <taxon>Duplodnaviria</taxon>
        <taxon>Heunggongvirae</taxon>
        <taxon>Uroviricota</taxon>
        <taxon>Caudoviricetes</taxon>
        <taxon>Peduoviridae</taxon>
        <taxon>Maltschvirus</taxon>
        <taxon>Maltschvirus maltsch</taxon>
    </lineage>
</organism>
<protein>
    <submittedName>
        <fullName evidence="1">Uncharacterized protein</fullName>
    </submittedName>
</protein>
<accession>A0A6J5QYZ2</accession>
<proteinExistence type="predicted"/>
<sequence>MENTNAPVTKIAGAESELNGGLGLLHDLQEEADLCRNETADDIAVLLDKAADEILRLREIFRVNILRLAPETSHAEIDRVLNGEPHH</sequence>
<reference evidence="1" key="1">
    <citation type="submission" date="2020-05" db="EMBL/GenBank/DDBJ databases">
        <authorList>
            <person name="Chiriac C."/>
            <person name="Salcher M."/>
            <person name="Ghai R."/>
            <person name="Kavagutti S V."/>
        </authorList>
    </citation>
    <scope>NUCLEOTIDE SEQUENCE</scope>
</reference>
<evidence type="ECO:0000313" key="1">
    <source>
        <dbReference type="EMBL" id="CAB4187676.1"/>
    </source>
</evidence>
<name>A0A6J5QYZ2_9CAUD</name>